<evidence type="ECO:0000313" key="6">
    <source>
        <dbReference type="Proteomes" id="UP000186102"/>
    </source>
</evidence>
<keyword evidence="6" id="KW-1185">Reference proteome</keyword>
<dbReference type="GO" id="GO:0050661">
    <property type="term" value="F:NADP binding"/>
    <property type="evidence" value="ECO:0007669"/>
    <property type="project" value="InterPro"/>
</dbReference>
<dbReference type="NCBIfam" id="TIGR00872">
    <property type="entry name" value="gnd_rel"/>
    <property type="match status" value="1"/>
</dbReference>
<keyword evidence="2" id="KW-0560">Oxidoreductase</keyword>
<gene>
    <name evidence="5" type="ORF">DSOL_2872</name>
</gene>
<dbReference type="InterPro" id="IPR008927">
    <property type="entry name" value="6-PGluconate_DH-like_C_sf"/>
</dbReference>
<dbReference type="NCBIfam" id="NF007161">
    <property type="entry name" value="PRK09599.1"/>
    <property type="match status" value="1"/>
</dbReference>
<dbReference type="Gene3D" id="3.40.50.720">
    <property type="entry name" value="NAD(P)-binding Rossmann-like Domain"/>
    <property type="match status" value="1"/>
</dbReference>
<dbReference type="PANTHER" id="PTHR11811">
    <property type="entry name" value="6-PHOSPHOGLUCONATE DEHYDROGENASE"/>
    <property type="match status" value="1"/>
</dbReference>
<proteinExistence type="inferred from homology"/>
<dbReference type="OrthoDB" id="9804542at2"/>
<dbReference type="STRING" id="1888891.DSOL_2872"/>
<reference evidence="5 6" key="1">
    <citation type="submission" date="2016-09" db="EMBL/GenBank/DDBJ databases">
        <title>Complete genome of Desulfosporosinus sp. OL.</title>
        <authorList>
            <person name="Mardanov A."/>
            <person name="Beletsky A."/>
            <person name="Panova A."/>
            <person name="Karnachuk O."/>
            <person name="Ravin N."/>
        </authorList>
    </citation>
    <scope>NUCLEOTIDE SEQUENCE [LARGE SCALE GENOMIC DNA]</scope>
    <source>
        <strain evidence="5 6">OL</strain>
    </source>
</reference>
<evidence type="ECO:0000256" key="2">
    <source>
        <dbReference type="ARBA" id="ARBA00023002"/>
    </source>
</evidence>
<dbReference type="GO" id="GO:0004616">
    <property type="term" value="F:phosphogluconate dehydrogenase (decarboxylating) activity"/>
    <property type="evidence" value="ECO:0007669"/>
    <property type="project" value="InterPro"/>
</dbReference>
<dbReference type="EMBL" id="MLBF01000021">
    <property type="protein sequence ID" value="OLN30985.1"/>
    <property type="molecule type" value="Genomic_DNA"/>
</dbReference>
<evidence type="ECO:0000256" key="3">
    <source>
        <dbReference type="ARBA" id="ARBA00023064"/>
    </source>
</evidence>
<dbReference type="InterPro" id="IPR006115">
    <property type="entry name" value="6PGDH_NADP-bd"/>
</dbReference>
<dbReference type="InterPro" id="IPR013328">
    <property type="entry name" value="6PGD_dom2"/>
</dbReference>
<dbReference type="InterPro" id="IPR036291">
    <property type="entry name" value="NAD(P)-bd_dom_sf"/>
</dbReference>
<accession>A0A1Q8QUG9</accession>
<organism evidence="5 6">
    <name type="scientific">Desulfosporosinus metallidurans</name>
    <dbReference type="NCBI Taxonomy" id="1888891"/>
    <lineage>
        <taxon>Bacteria</taxon>
        <taxon>Bacillati</taxon>
        <taxon>Bacillota</taxon>
        <taxon>Clostridia</taxon>
        <taxon>Eubacteriales</taxon>
        <taxon>Desulfitobacteriaceae</taxon>
        <taxon>Desulfosporosinus</taxon>
    </lineage>
</organism>
<dbReference type="GO" id="GO:0006098">
    <property type="term" value="P:pentose-phosphate shunt"/>
    <property type="evidence" value="ECO:0007669"/>
    <property type="project" value="InterPro"/>
</dbReference>
<evidence type="ECO:0000259" key="4">
    <source>
        <dbReference type="SMART" id="SM01350"/>
    </source>
</evidence>
<dbReference type="PROSITE" id="PS00895">
    <property type="entry name" value="3_HYDROXYISOBUT_DH"/>
    <property type="match status" value="1"/>
</dbReference>
<comment type="caution">
    <text evidence="5">The sequence shown here is derived from an EMBL/GenBank/DDBJ whole genome shotgun (WGS) entry which is preliminary data.</text>
</comment>
<dbReference type="SUPFAM" id="SSF48179">
    <property type="entry name" value="6-phosphogluconate dehydrogenase C-terminal domain-like"/>
    <property type="match status" value="1"/>
</dbReference>
<protein>
    <submittedName>
        <fullName evidence="5">6-phosphogluconate dehydrogenase, decarboxylating</fullName>
    </submittedName>
</protein>
<dbReference type="InterPro" id="IPR006114">
    <property type="entry name" value="6PGDH_C"/>
</dbReference>
<dbReference type="SUPFAM" id="SSF51735">
    <property type="entry name" value="NAD(P)-binding Rossmann-fold domains"/>
    <property type="match status" value="1"/>
</dbReference>
<evidence type="ECO:0000256" key="1">
    <source>
        <dbReference type="ARBA" id="ARBA00008419"/>
    </source>
</evidence>
<keyword evidence="3" id="KW-0311">Gluconate utilization</keyword>
<dbReference type="SMART" id="SM01350">
    <property type="entry name" value="6PGD"/>
    <property type="match status" value="1"/>
</dbReference>
<dbReference type="Proteomes" id="UP000186102">
    <property type="component" value="Unassembled WGS sequence"/>
</dbReference>
<dbReference type="InterPro" id="IPR006183">
    <property type="entry name" value="Pgluconate_DH"/>
</dbReference>
<evidence type="ECO:0000313" key="5">
    <source>
        <dbReference type="EMBL" id="OLN30985.1"/>
    </source>
</evidence>
<dbReference type="Gene3D" id="1.10.1040.10">
    <property type="entry name" value="N-(1-d-carboxylethyl)-l-norvaline Dehydrogenase, domain 2"/>
    <property type="match status" value="1"/>
</dbReference>
<feature type="domain" description="6-phosphogluconate dehydrogenase C-terminal" evidence="4">
    <location>
        <begin position="174"/>
        <end position="301"/>
    </location>
</feature>
<dbReference type="PRINTS" id="PR00076">
    <property type="entry name" value="6PGDHDRGNASE"/>
</dbReference>
<dbReference type="GO" id="GO:0016054">
    <property type="term" value="P:organic acid catabolic process"/>
    <property type="evidence" value="ECO:0007669"/>
    <property type="project" value="UniProtKB-ARBA"/>
</dbReference>
<dbReference type="RefSeq" id="WP_075365426.1">
    <property type="nucleotide sequence ID" value="NZ_MLBF01000021.1"/>
</dbReference>
<dbReference type="Pfam" id="PF03446">
    <property type="entry name" value="NAD_binding_2"/>
    <property type="match status" value="1"/>
</dbReference>
<comment type="similarity">
    <text evidence="1">Belongs to the 6-phosphogluconate dehydrogenase family.</text>
</comment>
<dbReference type="InterPro" id="IPR004849">
    <property type="entry name" value="6DGDH_YqeC"/>
</dbReference>
<dbReference type="AlphaFoldDB" id="A0A1Q8QUG9"/>
<dbReference type="Pfam" id="PF00393">
    <property type="entry name" value="6PGD"/>
    <property type="match status" value="1"/>
</dbReference>
<name>A0A1Q8QUG9_9FIRM</name>
<dbReference type="GO" id="GO:0019521">
    <property type="term" value="P:D-gluconate metabolic process"/>
    <property type="evidence" value="ECO:0007669"/>
    <property type="project" value="UniProtKB-KW"/>
</dbReference>
<dbReference type="InterPro" id="IPR002204">
    <property type="entry name" value="3-OH-isobutyrate_DH-rel_CS"/>
</dbReference>
<sequence>MGNSSYGMVGLGKMGALAVENVLSKGFKVAVFDVNQEQVNELSKLGAQGCRSLKELVDSLEAPRVIWLMVPAGDPIEEVLFGENGLSQFLSPGDIVIDGGNSFYRDSVRRSKRLAELGIQYLDSGSSGGTEGAKGGLCLMVGGNPDAFAQAKPLLEVLSVGRGACTYVGASGAGHYTKMVHNAIEYGMLQAIGEGFELLDAGPYELDLQQIAQLWTKGSIVSGHLMDLAERAFAKDTDLSKITGEVGGGSTGSWAIEEAWKVGVPFEAIALSYAARLRSRQNDTFAGKVVAALRNEFGGHAMVIKD</sequence>